<evidence type="ECO:0000256" key="4">
    <source>
        <dbReference type="ARBA" id="ARBA00035171"/>
    </source>
</evidence>
<dbReference type="InterPro" id="IPR008991">
    <property type="entry name" value="Translation_prot_SH3-like_sf"/>
</dbReference>
<dbReference type="Proteomes" id="UP000257323">
    <property type="component" value="Unassembled WGS sequence"/>
</dbReference>
<keyword evidence="3 5" id="KW-0687">Ribonucleoprotein</keyword>
<dbReference type="InterPro" id="IPR018257">
    <property type="entry name" value="Ribosomal_bL19_CS"/>
</dbReference>
<dbReference type="SUPFAM" id="SSF50104">
    <property type="entry name" value="Translation proteins SH3-like domain"/>
    <property type="match status" value="1"/>
</dbReference>
<evidence type="ECO:0000313" key="8">
    <source>
        <dbReference type="Proteomes" id="UP000257323"/>
    </source>
</evidence>
<accession>A0A3E2BIX2</accession>
<dbReference type="Pfam" id="PF01245">
    <property type="entry name" value="Ribosomal_L19"/>
    <property type="match status" value="1"/>
</dbReference>
<dbReference type="GO" id="GO:0006412">
    <property type="term" value="P:translation"/>
    <property type="evidence" value="ECO:0007669"/>
    <property type="project" value="UniProtKB-UniRule"/>
</dbReference>
<dbReference type="HAMAP" id="MF_00402">
    <property type="entry name" value="Ribosomal_bL19"/>
    <property type="match status" value="1"/>
</dbReference>
<keyword evidence="2 5" id="KW-0689">Ribosomal protein</keyword>
<gene>
    <name evidence="5" type="primary">rplS</name>
    <name evidence="7" type="ORF">OP8BY_2481</name>
</gene>
<dbReference type="AlphaFoldDB" id="A0A3E2BIX2"/>
<dbReference type="PIRSF" id="PIRSF002191">
    <property type="entry name" value="Ribosomal_L19"/>
    <property type="match status" value="1"/>
</dbReference>
<dbReference type="NCBIfam" id="TIGR01024">
    <property type="entry name" value="rplS_bact"/>
    <property type="match status" value="1"/>
</dbReference>
<evidence type="ECO:0000256" key="2">
    <source>
        <dbReference type="ARBA" id="ARBA00022980"/>
    </source>
</evidence>
<comment type="similarity">
    <text evidence="1 5 6">Belongs to the bacterial ribosomal protein bL19 family.</text>
</comment>
<dbReference type="GO" id="GO:0003735">
    <property type="term" value="F:structural constituent of ribosome"/>
    <property type="evidence" value="ECO:0007669"/>
    <property type="project" value="InterPro"/>
</dbReference>
<dbReference type="FunFam" id="2.30.30.790:FF:000001">
    <property type="entry name" value="50S ribosomal protein L19"/>
    <property type="match status" value="1"/>
</dbReference>
<organism evidence="7 8">
    <name type="scientific">Candidatus Saccharicenans subterraneus</name>
    <dbReference type="NCBI Taxonomy" id="2508984"/>
    <lineage>
        <taxon>Bacteria</taxon>
        <taxon>Candidatus Aminicenantota</taxon>
        <taxon>Candidatus Aminicenantia</taxon>
        <taxon>Candidatus Aminicenantales</taxon>
        <taxon>Candidatus Saccharicenantaceae</taxon>
        <taxon>Candidatus Saccharicenans</taxon>
    </lineage>
</organism>
<name>A0A3E2BIX2_9BACT</name>
<proteinExistence type="inferred from homology"/>
<reference evidence="7 8" key="1">
    <citation type="submission" date="2018-08" db="EMBL/GenBank/DDBJ databases">
        <title>Genome analysis of the thermophilic bacterium of the candidate phylum Aminicenantes from deep subsurface aquifer revealed its physiology and ecological role.</title>
        <authorList>
            <person name="Kadnikov V.V."/>
            <person name="Mardanov A.V."/>
            <person name="Beletsky A.V."/>
            <person name="Karnachuk O.V."/>
            <person name="Ravin N.V."/>
        </authorList>
    </citation>
    <scope>NUCLEOTIDE SEQUENCE [LARGE SCALE GENOMIC DNA]</scope>
    <source>
        <strain evidence="7">BY38</strain>
    </source>
</reference>
<dbReference type="GO" id="GO:0022625">
    <property type="term" value="C:cytosolic large ribosomal subunit"/>
    <property type="evidence" value="ECO:0007669"/>
    <property type="project" value="TreeGrafter"/>
</dbReference>
<dbReference type="InterPro" id="IPR001857">
    <property type="entry name" value="Ribosomal_bL19"/>
</dbReference>
<comment type="function">
    <text evidence="5 6">This protein is located at the 30S-50S ribosomal subunit interface and may play a role in the structure and function of the aminoacyl-tRNA binding site.</text>
</comment>
<evidence type="ECO:0000313" key="7">
    <source>
        <dbReference type="EMBL" id="RFT14703.1"/>
    </source>
</evidence>
<dbReference type="PANTHER" id="PTHR15680:SF9">
    <property type="entry name" value="LARGE RIBOSOMAL SUBUNIT PROTEIN BL19M"/>
    <property type="match status" value="1"/>
</dbReference>
<dbReference type="InterPro" id="IPR038657">
    <property type="entry name" value="Ribosomal_bL19_sf"/>
</dbReference>
<evidence type="ECO:0000256" key="5">
    <source>
        <dbReference type="HAMAP-Rule" id="MF_00402"/>
    </source>
</evidence>
<evidence type="ECO:0000256" key="3">
    <source>
        <dbReference type="ARBA" id="ARBA00023274"/>
    </source>
</evidence>
<dbReference type="PROSITE" id="PS01015">
    <property type="entry name" value="RIBOSOMAL_L19"/>
    <property type="match status" value="1"/>
</dbReference>
<comment type="caution">
    <text evidence="7">The sequence shown here is derived from an EMBL/GenBank/DDBJ whole genome shotgun (WGS) entry which is preliminary data.</text>
</comment>
<protein>
    <recommendedName>
        <fullName evidence="4 5">Large ribosomal subunit protein bL19</fullName>
    </recommendedName>
</protein>
<dbReference type="PRINTS" id="PR00061">
    <property type="entry name" value="RIBOSOMALL19"/>
</dbReference>
<evidence type="ECO:0000256" key="1">
    <source>
        <dbReference type="ARBA" id="ARBA00005781"/>
    </source>
</evidence>
<dbReference type="PANTHER" id="PTHR15680">
    <property type="entry name" value="RIBOSOMAL PROTEIN L19"/>
    <property type="match status" value="1"/>
</dbReference>
<dbReference type="Gene3D" id="2.30.30.790">
    <property type="match status" value="1"/>
</dbReference>
<dbReference type="EMBL" id="QUAH01000023">
    <property type="protein sequence ID" value="RFT14703.1"/>
    <property type="molecule type" value="Genomic_DNA"/>
</dbReference>
<evidence type="ECO:0000256" key="6">
    <source>
        <dbReference type="RuleBase" id="RU000559"/>
    </source>
</evidence>
<sequence>MRQDIEPFRVGDTVKVHVLIREGDKERIQIFKGDVIAKRGSGLGATFTVRKVSYGVGVERIFPLHSKMVKKVEVVRHGKVRRAKLYYLRQLKGKAAKLKEEQQ</sequence>